<accession>V5SHE8</accession>
<sequence>MIDVTRLAGSAGVLAGAALLWCAGSYVAAPTIGERLVVKGGEIARCTAALKSAAAESTEAAIAAVPKPRQIPDTGAAMRQIMGSIFGGYPGGNAYMQRYGGQFEQFGRSIAAPLEAQVDAAREDYNAVVSRVRQVGELNAAASGDVCTCRARAVINSADGRSGVAWHVGSLGFISAFPVSDWQSAMRRPEIISQCEVRA</sequence>
<name>V5SHE8_9HYPH</name>
<dbReference type="HOGENOM" id="CLU_1370587_0_0_5"/>
<dbReference type="KEGG" id="hni:W911_04725"/>
<keyword evidence="2" id="KW-1185">Reference proteome</keyword>
<dbReference type="EMBL" id="CP006912">
    <property type="protein sequence ID" value="AHB49963.1"/>
    <property type="molecule type" value="Genomic_DNA"/>
</dbReference>
<protein>
    <submittedName>
        <fullName evidence="1">Uncharacterized protein</fullName>
    </submittedName>
</protein>
<evidence type="ECO:0000313" key="2">
    <source>
        <dbReference type="Proteomes" id="UP000018542"/>
    </source>
</evidence>
<evidence type="ECO:0000313" key="1">
    <source>
        <dbReference type="EMBL" id="AHB49963.1"/>
    </source>
</evidence>
<reference evidence="1 2" key="1">
    <citation type="journal article" date="2014" name="Genome Announc.">
        <title>Complete Genome Sequence of Hyphomicrobium nitrativorans Strain NL23, a Denitrifying Bacterium Isolated from Biofilm of a Methanol-Fed Denitrification System Treating Seawater at the Montreal Biodome.</title>
        <authorList>
            <person name="Martineau C."/>
            <person name="Villeneuve C."/>
            <person name="Mauffrey F."/>
            <person name="Villemur R."/>
        </authorList>
    </citation>
    <scope>NUCLEOTIDE SEQUENCE [LARGE SCALE GENOMIC DNA]</scope>
    <source>
        <strain evidence="1">NL23</strain>
    </source>
</reference>
<proteinExistence type="predicted"/>
<organism evidence="1 2">
    <name type="scientific">Hyphomicrobium nitrativorans NL23</name>
    <dbReference type="NCBI Taxonomy" id="1029756"/>
    <lineage>
        <taxon>Bacteria</taxon>
        <taxon>Pseudomonadati</taxon>
        <taxon>Pseudomonadota</taxon>
        <taxon>Alphaproteobacteria</taxon>
        <taxon>Hyphomicrobiales</taxon>
        <taxon>Hyphomicrobiaceae</taxon>
        <taxon>Hyphomicrobium</taxon>
    </lineage>
</organism>
<gene>
    <name evidence="1" type="ORF">W911_04725</name>
</gene>
<dbReference type="STRING" id="1029756.W911_04725"/>
<dbReference type="RefSeq" id="WP_023786352.1">
    <property type="nucleotide sequence ID" value="NC_022997.1"/>
</dbReference>
<dbReference type="Proteomes" id="UP000018542">
    <property type="component" value="Chromosome"/>
</dbReference>
<dbReference type="PATRIC" id="fig|1029756.8.peg.991"/>
<dbReference type="AlphaFoldDB" id="V5SHE8"/>